<proteinExistence type="inferred from homology"/>
<dbReference type="PANTHER" id="PTHR42743:SF11">
    <property type="entry name" value="AMINODEOXYCHORISMATE LYASE"/>
    <property type="match status" value="1"/>
</dbReference>
<dbReference type="AlphaFoldDB" id="A0A6J6FZA4"/>
<dbReference type="SUPFAM" id="SSF56752">
    <property type="entry name" value="D-aminoacid aminotransferase-like PLP-dependent enzymes"/>
    <property type="match status" value="1"/>
</dbReference>
<dbReference type="EMBL" id="CAEZUI010000037">
    <property type="protein sequence ID" value="CAB4594181.1"/>
    <property type="molecule type" value="Genomic_DNA"/>
</dbReference>
<dbReference type="InterPro" id="IPR050571">
    <property type="entry name" value="Class-IV_PLP-Dep_Aminotrnsfr"/>
</dbReference>
<dbReference type="Gene3D" id="3.30.470.10">
    <property type="match status" value="1"/>
</dbReference>
<reference evidence="2" key="1">
    <citation type="submission" date="2020-05" db="EMBL/GenBank/DDBJ databases">
        <authorList>
            <person name="Chiriac C."/>
            <person name="Salcher M."/>
            <person name="Ghai R."/>
            <person name="Kavagutti S V."/>
        </authorList>
    </citation>
    <scope>NUCLEOTIDE SEQUENCE</scope>
</reference>
<dbReference type="GO" id="GO:0003824">
    <property type="term" value="F:catalytic activity"/>
    <property type="evidence" value="ECO:0007669"/>
    <property type="project" value="InterPro"/>
</dbReference>
<name>A0A6J6FZA4_9ZZZZ</name>
<dbReference type="Pfam" id="PF01063">
    <property type="entry name" value="Aminotran_4"/>
    <property type="match status" value="1"/>
</dbReference>
<dbReference type="InterPro" id="IPR043132">
    <property type="entry name" value="BCAT-like_C"/>
</dbReference>
<sequence length="238" mass="26486">MSRIAFPAGHGIFETMRVEDGRIAELGRHMRRATSSARALNIAMPDEEALRKELAQALSKESFKLGRLRICFSSGAMVIDYSEYSEFEAPANLTFHSASPNSVNYMHKIYPYDERFEILDTATSYGFDDAIVFNNENHITESAIANICVCIDGQWLTPPITAGVLPGIMRAIAVERLDVKVANIHISEIPKIEAASLLNSLKIAQPVAFIGDYRLPQIEQSTDLLAQLRSKVEYFSLS</sequence>
<comment type="similarity">
    <text evidence="1">Belongs to the class-IV pyridoxal-phosphate-dependent aminotransferase family.</text>
</comment>
<dbReference type="GO" id="GO:0046394">
    <property type="term" value="P:carboxylic acid biosynthetic process"/>
    <property type="evidence" value="ECO:0007669"/>
    <property type="project" value="UniProtKB-ARBA"/>
</dbReference>
<evidence type="ECO:0000256" key="1">
    <source>
        <dbReference type="ARBA" id="ARBA00009320"/>
    </source>
</evidence>
<dbReference type="PANTHER" id="PTHR42743">
    <property type="entry name" value="AMINO-ACID AMINOTRANSFERASE"/>
    <property type="match status" value="1"/>
</dbReference>
<dbReference type="InterPro" id="IPR001544">
    <property type="entry name" value="Aminotrans_IV"/>
</dbReference>
<dbReference type="InterPro" id="IPR043131">
    <property type="entry name" value="BCAT-like_N"/>
</dbReference>
<organism evidence="2">
    <name type="scientific">freshwater metagenome</name>
    <dbReference type="NCBI Taxonomy" id="449393"/>
    <lineage>
        <taxon>unclassified sequences</taxon>
        <taxon>metagenomes</taxon>
        <taxon>ecological metagenomes</taxon>
    </lineage>
</organism>
<protein>
    <submittedName>
        <fullName evidence="2">Unannotated protein</fullName>
    </submittedName>
</protein>
<accession>A0A6J6FZA4</accession>
<dbReference type="InterPro" id="IPR036038">
    <property type="entry name" value="Aminotransferase-like"/>
</dbReference>
<dbReference type="Gene3D" id="3.20.10.10">
    <property type="entry name" value="D-amino Acid Aminotransferase, subunit A, domain 2"/>
    <property type="match status" value="1"/>
</dbReference>
<gene>
    <name evidence="2" type="ORF">UFOPK1807_00445</name>
</gene>
<evidence type="ECO:0000313" key="2">
    <source>
        <dbReference type="EMBL" id="CAB4594181.1"/>
    </source>
</evidence>